<dbReference type="Pfam" id="PF07726">
    <property type="entry name" value="AAA_3"/>
    <property type="match status" value="1"/>
</dbReference>
<protein>
    <submittedName>
        <fullName evidence="5">FIG022979: MoxR-like ATPases</fullName>
    </submittedName>
</protein>
<evidence type="ECO:0000313" key="5">
    <source>
        <dbReference type="EMBL" id="CAA9274250.1"/>
    </source>
</evidence>
<dbReference type="InterPro" id="IPR011703">
    <property type="entry name" value="ATPase_AAA-3"/>
</dbReference>
<dbReference type="SUPFAM" id="SSF52540">
    <property type="entry name" value="P-loop containing nucleoside triphosphate hydrolases"/>
    <property type="match status" value="1"/>
</dbReference>
<evidence type="ECO:0000259" key="4">
    <source>
        <dbReference type="SMART" id="SM00382"/>
    </source>
</evidence>
<dbReference type="SMART" id="SM00382">
    <property type="entry name" value="AAA"/>
    <property type="match status" value="1"/>
</dbReference>
<evidence type="ECO:0000256" key="1">
    <source>
        <dbReference type="ARBA" id="ARBA00022741"/>
    </source>
</evidence>
<dbReference type="Gene3D" id="3.40.50.300">
    <property type="entry name" value="P-loop containing nucleotide triphosphate hydrolases"/>
    <property type="match status" value="1"/>
</dbReference>
<gene>
    <name evidence="5" type="ORF">AVDCRST_MAG63-3185</name>
</gene>
<keyword evidence="2" id="KW-0067">ATP-binding</keyword>
<dbReference type="GO" id="GO:0005524">
    <property type="term" value="F:ATP binding"/>
    <property type="evidence" value="ECO:0007669"/>
    <property type="project" value="UniProtKB-KW"/>
</dbReference>
<dbReference type="PANTHER" id="PTHR42759">
    <property type="entry name" value="MOXR FAMILY PROTEIN"/>
    <property type="match status" value="1"/>
</dbReference>
<dbReference type="InterPro" id="IPR003593">
    <property type="entry name" value="AAA+_ATPase"/>
</dbReference>
<keyword evidence="1" id="KW-0547">Nucleotide-binding</keyword>
<proteinExistence type="inferred from homology"/>
<reference evidence="5" key="1">
    <citation type="submission" date="2020-02" db="EMBL/GenBank/DDBJ databases">
        <authorList>
            <person name="Meier V. D."/>
        </authorList>
    </citation>
    <scope>NUCLEOTIDE SEQUENCE</scope>
    <source>
        <strain evidence="5">AVDCRST_MAG63</strain>
    </source>
</reference>
<dbReference type="InterPro" id="IPR050764">
    <property type="entry name" value="CbbQ/NirQ/NorQ/GpvN"/>
</dbReference>
<dbReference type="CDD" id="cd00009">
    <property type="entry name" value="AAA"/>
    <property type="match status" value="1"/>
</dbReference>
<dbReference type="PIRSF" id="PIRSF002849">
    <property type="entry name" value="AAA_ATPase_chaperone_MoxR_prd"/>
    <property type="match status" value="1"/>
</dbReference>
<dbReference type="Pfam" id="PF17863">
    <property type="entry name" value="AAA_lid_2"/>
    <property type="match status" value="1"/>
</dbReference>
<dbReference type="InterPro" id="IPR027417">
    <property type="entry name" value="P-loop_NTPase"/>
</dbReference>
<organism evidence="5">
    <name type="scientific">uncultured Armatimonadetes bacterium</name>
    <dbReference type="NCBI Taxonomy" id="157466"/>
    <lineage>
        <taxon>Bacteria</taxon>
        <taxon>Bacillati</taxon>
        <taxon>Armatimonadota</taxon>
        <taxon>environmental samples</taxon>
    </lineage>
</organism>
<dbReference type="PANTHER" id="PTHR42759:SF5">
    <property type="entry name" value="METHANOL DEHYDROGENASE REGULATOR"/>
    <property type="match status" value="1"/>
</dbReference>
<dbReference type="Gene3D" id="1.10.8.80">
    <property type="entry name" value="Magnesium chelatase subunit I, C-Terminal domain"/>
    <property type="match status" value="1"/>
</dbReference>
<sequence>MNEDFPARARQIEENLGIVIRGKGESIRLLLIALLAGGHTLLEDVPGTGKTTLAKALARSIDGEFRRIQFTPDLLPADITGSSFYNPREGSFTFREGPVFANVVLADEINRTSPRTQSALLEVMSENQITIEGRRRDLPQPFFVVATQNPSEYHGTYPLPEAQLDRFALRITLGYPDMSHELEILYSQNDQHPLDRLLPVLSTNDVAELQEQVKTVRFDRAVAEYLLRLIEVTRADPRLRLGISPRGSLTLYRTAQARARLEGRDFVLPEDVRALAVPVLAHRLLLDTKARYGGILPQDIIGEALEKVPVPR</sequence>
<dbReference type="FunFam" id="3.40.50.300:FF:000640">
    <property type="entry name" value="MoxR family ATPase"/>
    <property type="match status" value="1"/>
</dbReference>
<evidence type="ECO:0000256" key="2">
    <source>
        <dbReference type="ARBA" id="ARBA00022840"/>
    </source>
</evidence>
<dbReference type="GO" id="GO:0016887">
    <property type="term" value="F:ATP hydrolysis activity"/>
    <property type="evidence" value="ECO:0007669"/>
    <property type="project" value="InterPro"/>
</dbReference>
<comment type="similarity">
    <text evidence="3">Belongs to the MoxR family.</text>
</comment>
<name>A0A6J4JB66_9BACT</name>
<dbReference type="EMBL" id="CADCTO010000411">
    <property type="protein sequence ID" value="CAA9274250.1"/>
    <property type="molecule type" value="Genomic_DNA"/>
</dbReference>
<dbReference type="InterPro" id="IPR041628">
    <property type="entry name" value="ChlI/MoxR_AAA_lid"/>
</dbReference>
<accession>A0A6J4JB66</accession>
<feature type="domain" description="AAA+ ATPase" evidence="4">
    <location>
        <begin position="36"/>
        <end position="177"/>
    </location>
</feature>
<evidence type="ECO:0000256" key="3">
    <source>
        <dbReference type="ARBA" id="ARBA00061607"/>
    </source>
</evidence>
<dbReference type="AlphaFoldDB" id="A0A6J4JB66"/>